<dbReference type="InterPro" id="IPR036236">
    <property type="entry name" value="Znf_C2H2_sf"/>
</dbReference>
<reference evidence="9 10" key="1">
    <citation type="journal article" date="2013" name="Genome Biol.">
        <title>Draft genome of the mountain pine beetle, Dendroctonus ponderosae Hopkins, a major forest pest.</title>
        <authorList>
            <person name="Keeling C.I."/>
            <person name="Yuen M.M."/>
            <person name="Liao N.Y."/>
            <person name="Docking T.R."/>
            <person name="Chan S.K."/>
            <person name="Taylor G.A."/>
            <person name="Palmquist D.L."/>
            <person name="Jackman S.D."/>
            <person name="Nguyen A."/>
            <person name="Li M."/>
            <person name="Henderson H."/>
            <person name="Janes J.K."/>
            <person name="Zhao Y."/>
            <person name="Pandoh P."/>
            <person name="Moore R."/>
            <person name="Sperling F.A."/>
            <person name="Huber D.P."/>
            <person name="Birol I."/>
            <person name="Jones S.J."/>
            <person name="Bohlmann J."/>
        </authorList>
    </citation>
    <scope>NUCLEOTIDE SEQUENCE</scope>
</reference>
<dbReference type="InterPro" id="IPR013087">
    <property type="entry name" value="Znf_C2H2_type"/>
</dbReference>
<keyword evidence="2" id="KW-0479">Metal-binding</keyword>
<proteinExistence type="predicted"/>
<dbReference type="AlphaFoldDB" id="U4UQA6"/>
<dbReference type="PANTHER" id="PTHR24394:SF44">
    <property type="entry name" value="ZINC FINGER PROTEIN 271-LIKE"/>
    <property type="match status" value="1"/>
</dbReference>
<keyword evidence="3" id="KW-0677">Repeat</keyword>
<evidence type="ECO:0000313" key="9">
    <source>
        <dbReference type="EMBL" id="ERL96249.1"/>
    </source>
</evidence>
<dbReference type="FunFam" id="3.30.160.60:FF:001290">
    <property type="entry name" value="Zinc finger 45-like"/>
    <property type="match status" value="1"/>
</dbReference>
<dbReference type="Gene3D" id="3.30.160.60">
    <property type="entry name" value="Classic Zinc Finger"/>
    <property type="match status" value="2"/>
</dbReference>
<dbReference type="PANTHER" id="PTHR24394">
    <property type="entry name" value="ZINC FINGER PROTEIN"/>
    <property type="match status" value="1"/>
</dbReference>
<feature type="domain" description="C2H2-type" evidence="8">
    <location>
        <begin position="98"/>
        <end position="122"/>
    </location>
</feature>
<keyword evidence="5" id="KW-0862">Zinc</keyword>
<evidence type="ECO:0000256" key="6">
    <source>
        <dbReference type="ARBA" id="ARBA00023242"/>
    </source>
</evidence>
<evidence type="ECO:0000256" key="7">
    <source>
        <dbReference type="PROSITE-ProRule" id="PRU00042"/>
    </source>
</evidence>
<dbReference type="GO" id="GO:0000981">
    <property type="term" value="F:DNA-binding transcription factor activity, RNA polymerase II-specific"/>
    <property type="evidence" value="ECO:0007669"/>
    <property type="project" value="TreeGrafter"/>
</dbReference>
<dbReference type="SMART" id="SM00355">
    <property type="entry name" value="ZnF_C2H2"/>
    <property type="match status" value="2"/>
</dbReference>
<name>U4UQA6_DENPD</name>
<dbReference type="SUPFAM" id="SSF57667">
    <property type="entry name" value="beta-beta-alpha zinc fingers"/>
    <property type="match status" value="1"/>
</dbReference>
<keyword evidence="4 7" id="KW-0863">Zinc-finger</keyword>
<dbReference type="Pfam" id="PF00096">
    <property type="entry name" value="zf-C2H2"/>
    <property type="match status" value="2"/>
</dbReference>
<dbReference type="PROSITE" id="PS00028">
    <property type="entry name" value="ZINC_FINGER_C2H2_1"/>
    <property type="match status" value="2"/>
</dbReference>
<accession>U4UQA6</accession>
<dbReference type="GO" id="GO:0008270">
    <property type="term" value="F:zinc ion binding"/>
    <property type="evidence" value="ECO:0007669"/>
    <property type="project" value="UniProtKB-KW"/>
</dbReference>
<keyword evidence="6" id="KW-0539">Nucleus</keyword>
<evidence type="ECO:0000256" key="2">
    <source>
        <dbReference type="ARBA" id="ARBA00022723"/>
    </source>
</evidence>
<organism evidence="9 10">
    <name type="scientific">Dendroctonus ponderosae</name>
    <name type="common">Mountain pine beetle</name>
    <dbReference type="NCBI Taxonomy" id="77166"/>
    <lineage>
        <taxon>Eukaryota</taxon>
        <taxon>Metazoa</taxon>
        <taxon>Ecdysozoa</taxon>
        <taxon>Arthropoda</taxon>
        <taxon>Hexapoda</taxon>
        <taxon>Insecta</taxon>
        <taxon>Pterygota</taxon>
        <taxon>Neoptera</taxon>
        <taxon>Endopterygota</taxon>
        <taxon>Coleoptera</taxon>
        <taxon>Polyphaga</taxon>
        <taxon>Cucujiformia</taxon>
        <taxon>Curculionidae</taxon>
        <taxon>Scolytinae</taxon>
        <taxon>Dendroctonus</taxon>
    </lineage>
</organism>
<protein>
    <recommendedName>
        <fullName evidence="8">C2H2-type domain-containing protein</fullName>
    </recommendedName>
</protein>
<feature type="domain" description="C2H2-type" evidence="8">
    <location>
        <begin position="149"/>
        <end position="176"/>
    </location>
</feature>
<dbReference type="GO" id="GO:0005634">
    <property type="term" value="C:nucleus"/>
    <property type="evidence" value="ECO:0007669"/>
    <property type="project" value="UniProtKB-SubCell"/>
</dbReference>
<evidence type="ECO:0000313" key="10">
    <source>
        <dbReference type="Proteomes" id="UP000030742"/>
    </source>
</evidence>
<gene>
    <name evidence="9" type="ORF">D910_01610</name>
</gene>
<comment type="subcellular location">
    <subcellularLocation>
        <location evidence="1">Nucleus</location>
    </subcellularLocation>
</comment>
<sequence length="192" mass="21480">MDGNHAAIDCDFGQIQHRVALADRTTEPKQGPPNLSENAVKNGILSISLNASCNTYTSKLKIKVSRWGKRVRVQRYLPSTKCDIILKSLKSVLGERNHVCAVCSKGFFQKNTLKVHMRIHTGVYYIYFDIDSLTYINNNNNSIAGEKPFSCNVCHKSFSQSGPYCIHIKTHCTEETCTTQQTEGKSGDANYL</sequence>
<evidence type="ECO:0000259" key="8">
    <source>
        <dbReference type="PROSITE" id="PS50157"/>
    </source>
</evidence>
<evidence type="ECO:0000256" key="3">
    <source>
        <dbReference type="ARBA" id="ARBA00022737"/>
    </source>
</evidence>
<evidence type="ECO:0000256" key="4">
    <source>
        <dbReference type="ARBA" id="ARBA00022771"/>
    </source>
</evidence>
<evidence type="ECO:0000256" key="5">
    <source>
        <dbReference type="ARBA" id="ARBA00022833"/>
    </source>
</evidence>
<dbReference type="EMBL" id="KI210380">
    <property type="protein sequence ID" value="ERL96249.1"/>
    <property type="molecule type" value="Genomic_DNA"/>
</dbReference>
<dbReference type="PROSITE" id="PS50157">
    <property type="entry name" value="ZINC_FINGER_C2H2_2"/>
    <property type="match status" value="2"/>
</dbReference>
<dbReference type="FunFam" id="3.30.160.60:FF:000110">
    <property type="entry name" value="Zinc finger protein-like"/>
    <property type="match status" value="1"/>
</dbReference>
<dbReference type="Proteomes" id="UP000030742">
    <property type="component" value="Unassembled WGS sequence"/>
</dbReference>
<evidence type="ECO:0000256" key="1">
    <source>
        <dbReference type="ARBA" id="ARBA00004123"/>
    </source>
</evidence>